<dbReference type="EMBL" id="CM018042">
    <property type="protein sequence ID" value="KAA8532644.1"/>
    <property type="molecule type" value="Genomic_DNA"/>
</dbReference>
<reference evidence="2 3" key="1">
    <citation type="submission" date="2019-09" db="EMBL/GenBank/DDBJ databases">
        <title>A chromosome-level genome assembly of the Chinese tupelo Nyssa sinensis.</title>
        <authorList>
            <person name="Yang X."/>
            <person name="Kang M."/>
            <person name="Yang Y."/>
            <person name="Xiong H."/>
            <person name="Wang M."/>
            <person name="Zhang Z."/>
            <person name="Wang Z."/>
            <person name="Wu H."/>
            <person name="Ma T."/>
            <person name="Liu J."/>
            <person name="Xi Z."/>
        </authorList>
    </citation>
    <scope>NUCLEOTIDE SEQUENCE [LARGE SCALE GENOMIC DNA]</scope>
    <source>
        <strain evidence="2">J267</strain>
        <tissue evidence="2">Leaf</tissue>
    </source>
</reference>
<feature type="region of interest" description="Disordered" evidence="1">
    <location>
        <begin position="83"/>
        <end position="103"/>
    </location>
</feature>
<keyword evidence="3" id="KW-1185">Reference proteome</keyword>
<protein>
    <submittedName>
        <fullName evidence="2">Uncharacterized protein</fullName>
    </submittedName>
</protein>
<dbReference type="AlphaFoldDB" id="A0A5J5AQN2"/>
<evidence type="ECO:0000313" key="2">
    <source>
        <dbReference type="EMBL" id="KAA8532644.1"/>
    </source>
</evidence>
<gene>
    <name evidence="2" type="ORF">F0562_032540</name>
</gene>
<proteinExistence type="predicted"/>
<evidence type="ECO:0000313" key="3">
    <source>
        <dbReference type="Proteomes" id="UP000325577"/>
    </source>
</evidence>
<sequence>MVAIWHIDNDSIKYQQEEIKEDSCPLFFYCSSQICVSLLTLYIGRSISKSLLSFFDPLFVVWNTPVLLKEIYKQEVIHAPTSQPKLESRASPLEVSGAGRYSS</sequence>
<dbReference type="Proteomes" id="UP000325577">
    <property type="component" value="Linkage Group LG19"/>
</dbReference>
<name>A0A5J5AQN2_9ASTE</name>
<accession>A0A5J5AQN2</accession>
<evidence type="ECO:0000256" key="1">
    <source>
        <dbReference type="SAM" id="MobiDB-lite"/>
    </source>
</evidence>
<organism evidence="2 3">
    <name type="scientific">Nyssa sinensis</name>
    <dbReference type="NCBI Taxonomy" id="561372"/>
    <lineage>
        <taxon>Eukaryota</taxon>
        <taxon>Viridiplantae</taxon>
        <taxon>Streptophyta</taxon>
        <taxon>Embryophyta</taxon>
        <taxon>Tracheophyta</taxon>
        <taxon>Spermatophyta</taxon>
        <taxon>Magnoliopsida</taxon>
        <taxon>eudicotyledons</taxon>
        <taxon>Gunneridae</taxon>
        <taxon>Pentapetalae</taxon>
        <taxon>asterids</taxon>
        <taxon>Cornales</taxon>
        <taxon>Nyssaceae</taxon>
        <taxon>Nyssa</taxon>
    </lineage>
</organism>